<keyword evidence="3 5" id="KW-1133">Transmembrane helix</keyword>
<feature type="transmembrane region" description="Helical" evidence="5">
    <location>
        <begin position="411"/>
        <end position="441"/>
    </location>
</feature>
<dbReference type="PANTHER" id="PTHR11814">
    <property type="entry name" value="SULFATE TRANSPORTER"/>
    <property type="match status" value="1"/>
</dbReference>
<feature type="transmembrane region" description="Helical" evidence="5">
    <location>
        <begin position="76"/>
        <end position="98"/>
    </location>
</feature>
<feature type="transmembrane region" description="Helical" evidence="5">
    <location>
        <begin position="359"/>
        <end position="390"/>
    </location>
</feature>
<feature type="transmembrane region" description="Helical" evidence="5">
    <location>
        <begin position="146"/>
        <end position="168"/>
    </location>
</feature>
<evidence type="ECO:0000256" key="4">
    <source>
        <dbReference type="ARBA" id="ARBA00023136"/>
    </source>
</evidence>
<dbReference type="SUPFAM" id="SSF52091">
    <property type="entry name" value="SpoIIaa-like"/>
    <property type="match status" value="1"/>
</dbReference>
<proteinExistence type="predicted"/>
<protein>
    <submittedName>
        <fullName evidence="6">Sodium-independent anion transporter</fullName>
    </submittedName>
</protein>
<evidence type="ECO:0000313" key="7">
    <source>
        <dbReference type="Proteomes" id="UP000463961"/>
    </source>
</evidence>
<organism evidence="6 7">
    <name type="scientific">Fluviibacter phosphoraccumulans</name>
    <dbReference type="NCBI Taxonomy" id="1751046"/>
    <lineage>
        <taxon>Bacteria</taxon>
        <taxon>Pseudomonadati</taxon>
        <taxon>Pseudomonadota</taxon>
        <taxon>Betaproteobacteria</taxon>
        <taxon>Rhodocyclales</taxon>
        <taxon>Fluviibacteraceae</taxon>
        <taxon>Fluviibacter</taxon>
    </lineage>
</organism>
<dbReference type="InterPro" id="IPR036513">
    <property type="entry name" value="STAS_dom_sf"/>
</dbReference>
<dbReference type="OrthoDB" id="9769739at2"/>
<dbReference type="GO" id="GO:0055085">
    <property type="term" value="P:transmembrane transport"/>
    <property type="evidence" value="ECO:0007669"/>
    <property type="project" value="InterPro"/>
</dbReference>
<feature type="transmembrane region" description="Helical" evidence="5">
    <location>
        <begin position="197"/>
        <end position="215"/>
    </location>
</feature>
<dbReference type="CDD" id="cd07042">
    <property type="entry name" value="STAS_SulP_like_sulfate_transporter"/>
    <property type="match status" value="1"/>
</dbReference>
<feature type="transmembrane region" description="Helical" evidence="5">
    <location>
        <begin position="320"/>
        <end position="339"/>
    </location>
</feature>
<keyword evidence="4 5" id="KW-0472">Membrane</keyword>
<evidence type="ECO:0000256" key="3">
    <source>
        <dbReference type="ARBA" id="ARBA00022989"/>
    </source>
</evidence>
<gene>
    <name evidence="6" type="ORF">ICHIAU1_08940</name>
</gene>
<accession>A0A679I3I6</accession>
<evidence type="ECO:0000313" key="6">
    <source>
        <dbReference type="EMBL" id="BBU68611.1"/>
    </source>
</evidence>
<name>A0A679I3I6_9RHOO</name>
<dbReference type="InterPro" id="IPR002645">
    <property type="entry name" value="STAS_dom"/>
</dbReference>
<dbReference type="EMBL" id="AP022345">
    <property type="protein sequence ID" value="BBU68611.1"/>
    <property type="molecule type" value="Genomic_DNA"/>
</dbReference>
<dbReference type="RefSeq" id="WP_162050612.1">
    <property type="nucleotide sequence ID" value="NZ_AP019011.1"/>
</dbReference>
<dbReference type="GO" id="GO:0016020">
    <property type="term" value="C:membrane"/>
    <property type="evidence" value="ECO:0007669"/>
    <property type="project" value="UniProtKB-SubCell"/>
</dbReference>
<dbReference type="InterPro" id="IPR001902">
    <property type="entry name" value="SLC26A/SulP_fam"/>
</dbReference>
<feature type="transmembrane region" description="Helical" evidence="5">
    <location>
        <begin position="227"/>
        <end position="248"/>
    </location>
</feature>
<evidence type="ECO:0000256" key="5">
    <source>
        <dbReference type="SAM" id="Phobius"/>
    </source>
</evidence>
<reference evidence="7" key="1">
    <citation type="submission" date="2020-01" db="EMBL/GenBank/DDBJ databases">
        <title>Phosphoaccumulans saitamaens gen. nov., sp. nov., a polyphosphate accumulating bacterium isolated from surface river water.</title>
        <authorList>
            <person name="Watanabe K."/>
            <person name="Suda W."/>
        </authorList>
    </citation>
    <scope>NUCLEOTIDE SEQUENCE [LARGE SCALE GENOMIC DNA]</scope>
    <source>
        <strain evidence="7">ICHIAU1</strain>
    </source>
</reference>
<evidence type="ECO:0000256" key="2">
    <source>
        <dbReference type="ARBA" id="ARBA00022692"/>
    </source>
</evidence>
<keyword evidence="7" id="KW-1185">Reference proteome</keyword>
<dbReference type="InterPro" id="IPR011547">
    <property type="entry name" value="SLC26A/SulP_dom"/>
</dbReference>
<dbReference type="Pfam" id="PF00916">
    <property type="entry name" value="Sulfate_transp"/>
    <property type="match status" value="1"/>
</dbReference>
<dbReference type="Gene3D" id="3.30.750.24">
    <property type="entry name" value="STAS domain"/>
    <property type="match status" value="1"/>
</dbReference>
<feature type="transmembrane region" description="Helical" evidence="5">
    <location>
        <begin position="280"/>
        <end position="299"/>
    </location>
</feature>
<keyword evidence="2 5" id="KW-0812">Transmembrane</keyword>
<dbReference type="PROSITE" id="PS50801">
    <property type="entry name" value="STAS"/>
    <property type="match status" value="1"/>
</dbReference>
<comment type="subcellular location">
    <subcellularLocation>
        <location evidence="1">Membrane</location>
        <topology evidence="1">Multi-pass membrane protein</topology>
    </subcellularLocation>
</comment>
<feature type="transmembrane region" description="Helical" evidence="5">
    <location>
        <begin position="49"/>
        <end position="69"/>
    </location>
</feature>
<feature type="transmembrane region" description="Helical" evidence="5">
    <location>
        <begin position="104"/>
        <end position="134"/>
    </location>
</feature>
<dbReference type="AlphaFoldDB" id="A0A679I3I6"/>
<dbReference type="Pfam" id="PF01740">
    <property type="entry name" value="STAS"/>
    <property type="match status" value="1"/>
</dbReference>
<sequence length="588" mass="62512">MSEAEITGSLRPDERIASKASGKISFARFHPKLLDCLKDYTPELLAKDMAAGVTVGVLALPLAIAFAIASGCSPTAGIWTAIVAGFVISLLGGSRVQIGGPTGAFIPIVFGIVSIYGFQNLMIATMIAGILLFIMGLTKMGVLIRFIPISVVIGFTNGIAVVIFMSQIKDFFGLNIPSMPAEFFERMETLWQYANTMQAPTVAMSAASLLALIVWNKKAAKWIPALGKIPGPLALLLVATGLQAVFVFPVETIGSKFGGIPQDIPALTLPTLSLSTLNQLIQPAIAIALLGAIESLLSARVADAAIDDRHDPNQELMAQGLANIVAPLFGGFAATGAIARTSTNVRAGGRSPFSGIFHSVALLLVVVIAAPAAVYVPLPALSAILMLVAWNMGEWHAFTELRRYTIPYRAILLSTFMVTVVFDLTLAVELGMILACLFYLYRMSELTQVERIPLEDYYGSGALGGQQGQQRIAAYRIYGSLFFAAISKLEALLENQDAMAKVLVLDLTKMVSLDTTGLDLLQTLERTLSKRGGVLILSGLNTQPASLIERSGFADILGVHGINSSLTGALLRAQLIIQANTLATEQAT</sequence>
<dbReference type="Proteomes" id="UP000463961">
    <property type="component" value="Chromosome"/>
</dbReference>
<evidence type="ECO:0000256" key="1">
    <source>
        <dbReference type="ARBA" id="ARBA00004141"/>
    </source>
</evidence>